<keyword evidence="2" id="KW-0548">Nucleotidyltransferase</keyword>
<accession>A0A2U1N676</accession>
<dbReference type="PANTHER" id="PTHR36617">
    <property type="entry name" value="PROTEIN, PUTATIVE-RELATED"/>
    <property type="match status" value="1"/>
</dbReference>
<feature type="region of interest" description="Disordered" evidence="1">
    <location>
        <begin position="237"/>
        <end position="343"/>
    </location>
</feature>
<dbReference type="PANTHER" id="PTHR36617:SF16">
    <property type="entry name" value="OS04G0516500 PROTEIN"/>
    <property type="match status" value="1"/>
</dbReference>
<evidence type="ECO:0000256" key="1">
    <source>
        <dbReference type="SAM" id="MobiDB-lite"/>
    </source>
</evidence>
<gene>
    <name evidence="2" type="ORF">CTI12_AA302590</name>
</gene>
<dbReference type="GO" id="GO:0003964">
    <property type="term" value="F:RNA-directed DNA polymerase activity"/>
    <property type="evidence" value="ECO:0007669"/>
    <property type="project" value="UniProtKB-KW"/>
</dbReference>
<feature type="compositionally biased region" description="Basic and acidic residues" evidence="1">
    <location>
        <begin position="240"/>
        <end position="270"/>
    </location>
</feature>
<organism evidence="2 3">
    <name type="scientific">Artemisia annua</name>
    <name type="common">Sweet wormwood</name>
    <dbReference type="NCBI Taxonomy" id="35608"/>
    <lineage>
        <taxon>Eukaryota</taxon>
        <taxon>Viridiplantae</taxon>
        <taxon>Streptophyta</taxon>
        <taxon>Embryophyta</taxon>
        <taxon>Tracheophyta</taxon>
        <taxon>Spermatophyta</taxon>
        <taxon>Magnoliopsida</taxon>
        <taxon>eudicotyledons</taxon>
        <taxon>Gunneridae</taxon>
        <taxon>Pentapetalae</taxon>
        <taxon>asterids</taxon>
        <taxon>campanulids</taxon>
        <taxon>Asterales</taxon>
        <taxon>Asteraceae</taxon>
        <taxon>Asteroideae</taxon>
        <taxon>Anthemideae</taxon>
        <taxon>Artemisiinae</taxon>
        <taxon>Artemisia</taxon>
    </lineage>
</organism>
<evidence type="ECO:0000313" key="3">
    <source>
        <dbReference type="Proteomes" id="UP000245207"/>
    </source>
</evidence>
<comment type="caution">
    <text evidence="2">The sequence shown here is derived from an EMBL/GenBank/DDBJ whole genome shotgun (WGS) entry which is preliminary data.</text>
</comment>
<dbReference type="OrthoDB" id="1112099at2759"/>
<name>A0A2U1N676_ARTAN</name>
<evidence type="ECO:0000313" key="2">
    <source>
        <dbReference type="EMBL" id="PWA69020.1"/>
    </source>
</evidence>
<keyword evidence="3" id="KW-1185">Reference proteome</keyword>
<protein>
    <submittedName>
        <fullName evidence="2">RNA-directed DNA polymerase, eukaryota, Reverse transcriptase zinc-binding domain protein</fullName>
    </submittedName>
</protein>
<sequence>MNSQPSSPNNVLDNVILLSSDTNSLNANNGSQEIGDNNVVPQAPTKSVGMGKGLFMHNTHKKQYPRINLEKLMQDDAQATKSPFRGIGEEKIWEKIRKPLSPKLRLEFLADALHGCINRCSNLSTVNYQYGLDWKNIPLEAWSVDGISALASSLGNPLIMESMTATMCHKGFGRLDYARVLVEMDAMKEFKKTIEIQYRDQNNKVKGTKMVHFTYDWKPSACTHCKVFGHEFQGCNKRPRTAEEESERVSKEEEKISKTKHVETDFEIQGRRKANGNMQGNTNGKQKEDEVNKRNRKAESNGYRFENRFTPRFNNQEYRKKQTNKKEMGKDRNKDGNSWSGKQWNIQDNESKAMKQTANNVMELSKWTPDMIKYFQDQEKKDRRKESNAQNLNDGSTCEEDIVEAMIGRVLTQDKIISWGTQSILLCPLCNEYRKTGGLSIGSIYGLNDWLLFKWIWSFFHNSSDLWIKVIKNLYGQHGDIFDVSTQRSSLSPWCGILSSINSLNLKGIDLFALCIRKLGNGVSIRFWEDVWSGNLPLKAVFPRIYMLDTDRNCNIANHVSLQDWNQVHRRIPRGGIEASQPADLKSLMGGVVLSDQNDSWNWSLDVTKGFSVASACSLIDSHFLEVSPTATRWNNSIPIKVNIFLWKLLLNKLPSRL</sequence>
<feature type="compositionally biased region" description="Basic and acidic residues" evidence="1">
    <location>
        <begin position="317"/>
        <end position="335"/>
    </location>
</feature>
<proteinExistence type="predicted"/>
<reference evidence="2 3" key="1">
    <citation type="journal article" date="2018" name="Mol. Plant">
        <title>The genome of Artemisia annua provides insight into the evolution of Asteraceae family and artemisinin biosynthesis.</title>
        <authorList>
            <person name="Shen Q."/>
            <person name="Zhang L."/>
            <person name="Liao Z."/>
            <person name="Wang S."/>
            <person name="Yan T."/>
            <person name="Shi P."/>
            <person name="Liu M."/>
            <person name="Fu X."/>
            <person name="Pan Q."/>
            <person name="Wang Y."/>
            <person name="Lv Z."/>
            <person name="Lu X."/>
            <person name="Zhang F."/>
            <person name="Jiang W."/>
            <person name="Ma Y."/>
            <person name="Chen M."/>
            <person name="Hao X."/>
            <person name="Li L."/>
            <person name="Tang Y."/>
            <person name="Lv G."/>
            <person name="Zhou Y."/>
            <person name="Sun X."/>
            <person name="Brodelius P.E."/>
            <person name="Rose J.K.C."/>
            <person name="Tang K."/>
        </authorList>
    </citation>
    <scope>NUCLEOTIDE SEQUENCE [LARGE SCALE GENOMIC DNA]</scope>
    <source>
        <strain evidence="3">cv. Huhao1</strain>
        <tissue evidence="2">Leaf</tissue>
    </source>
</reference>
<dbReference type="AlphaFoldDB" id="A0A2U1N676"/>
<dbReference type="Proteomes" id="UP000245207">
    <property type="component" value="Unassembled WGS sequence"/>
</dbReference>
<dbReference type="STRING" id="35608.A0A2U1N676"/>
<dbReference type="EMBL" id="PKPP01003520">
    <property type="protein sequence ID" value="PWA69020.1"/>
    <property type="molecule type" value="Genomic_DNA"/>
</dbReference>
<feature type="compositionally biased region" description="Basic and acidic residues" evidence="1">
    <location>
        <begin position="285"/>
        <end position="309"/>
    </location>
</feature>
<keyword evidence="2" id="KW-0695">RNA-directed DNA polymerase</keyword>
<keyword evidence="2" id="KW-0808">Transferase</keyword>